<keyword evidence="1" id="KW-1133">Transmembrane helix</keyword>
<evidence type="ECO:0000313" key="3">
    <source>
        <dbReference type="Proteomes" id="UP001161406"/>
    </source>
</evidence>
<feature type="transmembrane region" description="Helical" evidence="1">
    <location>
        <begin position="36"/>
        <end position="54"/>
    </location>
</feature>
<sequence length="55" mass="6004">MTHAEIRALEDASRANLAWSTESYDGQTHYADVLKALTPAFLILLVATGLLLALF</sequence>
<comment type="caution">
    <text evidence="2">The sequence shown here is derived from an EMBL/GenBank/DDBJ whole genome shotgun (WGS) entry which is preliminary data.</text>
</comment>
<reference evidence="2" key="1">
    <citation type="journal article" date="2014" name="Int. J. Syst. Evol. Microbiol.">
        <title>Complete genome of a new Firmicutes species belonging to the dominant human colonic microbiota ('Ruminococcus bicirculans') reveals two chromosomes and a selective capacity to utilize plant glucans.</title>
        <authorList>
            <consortium name="NISC Comparative Sequencing Program"/>
            <person name="Wegmann U."/>
            <person name="Louis P."/>
            <person name="Goesmann A."/>
            <person name="Henrissat B."/>
            <person name="Duncan S.H."/>
            <person name="Flint H.J."/>
        </authorList>
    </citation>
    <scope>NUCLEOTIDE SEQUENCE</scope>
    <source>
        <strain evidence="2">NBRC 103855</strain>
    </source>
</reference>
<dbReference type="EMBL" id="BSNG01000001">
    <property type="protein sequence ID" value="GLQ08389.1"/>
    <property type="molecule type" value="Genomic_DNA"/>
</dbReference>
<dbReference type="Proteomes" id="UP001161406">
    <property type="component" value="Unassembled WGS sequence"/>
</dbReference>
<proteinExistence type="predicted"/>
<dbReference type="RefSeq" id="WP_284387288.1">
    <property type="nucleotide sequence ID" value="NZ_BSNG01000001.1"/>
</dbReference>
<accession>A0ABQ5U8D9</accession>
<reference evidence="2" key="2">
    <citation type="submission" date="2023-01" db="EMBL/GenBank/DDBJ databases">
        <title>Draft genome sequence of Devosia yakushimensis strain NBRC 103855.</title>
        <authorList>
            <person name="Sun Q."/>
            <person name="Mori K."/>
        </authorList>
    </citation>
    <scope>NUCLEOTIDE SEQUENCE</scope>
    <source>
        <strain evidence="2">NBRC 103855</strain>
    </source>
</reference>
<evidence type="ECO:0000313" key="2">
    <source>
        <dbReference type="EMBL" id="GLQ08389.1"/>
    </source>
</evidence>
<keyword evidence="1" id="KW-0472">Membrane</keyword>
<keyword evidence="3" id="KW-1185">Reference proteome</keyword>
<gene>
    <name evidence="2" type="ORF">GCM10007913_03210</name>
</gene>
<evidence type="ECO:0000256" key="1">
    <source>
        <dbReference type="SAM" id="Phobius"/>
    </source>
</evidence>
<protein>
    <submittedName>
        <fullName evidence="2">Uncharacterized protein</fullName>
    </submittedName>
</protein>
<organism evidence="2 3">
    <name type="scientific">Devosia yakushimensis</name>
    <dbReference type="NCBI Taxonomy" id="470028"/>
    <lineage>
        <taxon>Bacteria</taxon>
        <taxon>Pseudomonadati</taxon>
        <taxon>Pseudomonadota</taxon>
        <taxon>Alphaproteobacteria</taxon>
        <taxon>Hyphomicrobiales</taxon>
        <taxon>Devosiaceae</taxon>
        <taxon>Devosia</taxon>
    </lineage>
</organism>
<keyword evidence="1" id="KW-0812">Transmembrane</keyword>
<name>A0ABQ5U8D9_9HYPH</name>